<gene>
    <name evidence="3" type="ORF">QJ036_09695</name>
</gene>
<evidence type="ECO:0000313" key="4">
    <source>
        <dbReference type="Proteomes" id="UP001300383"/>
    </source>
</evidence>
<dbReference type="RefSeq" id="WP_283231181.1">
    <property type="nucleotide sequence ID" value="NZ_JASGBQ010000017.1"/>
</dbReference>
<dbReference type="Proteomes" id="UP001300383">
    <property type="component" value="Unassembled WGS sequence"/>
</dbReference>
<proteinExistence type="predicted"/>
<dbReference type="AlphaFoldDB" id="A0AAP4EXP2"/>
<sequence length="326" mass="37103">MTFDYYYGSQADQFSFIRIPRILLTEEMFSSLTLQSKMLYSILLDRMSISMKNGWFDEENRAYIIYQISEIQDDLGFSKKKAMNYLAELEKFGLVEKKKRGFGLPSIIYVKSFLIRNDGARGVNTGTSDEKSIGDRGVENGISGVLKSHSGSAENDTSEVPESIPLEVTKPIPLRSNNNTNYTNLSYNHSNHISSVSGSDEDEMRKLKAYSEMISENLELKYLKQNHRFDEDLIDGIFDLILEVVMSKSPTTVIASNEYPTELVKSRFLKLNSSHIEYAIDCFNQNSTKVRNIKKYLLAILFNAPSTISGYYTAEVHHDMPYLAAK</sequence>
<dbReference type="EMBL" id="JASGBQ010000017">
    <property type="protein sequence ID" value="MDI9242739.1"/>
    <property type="molecule type" value="Genomic_DNA"/>
</dbReference>
<organism evidence="3 4">
    <name type="scientific">Fusibacillus kribbianus</name>
    <dbReference type="NCBI Taxonomy" id="3044208"/>
    <lineage>
        <taxon>Bacteria</taxon>
        <taxon>Bacillati</taxon>
        <taxon>Bacillota</taxon>
        <taxon>Clostridia</taxon>
        <taxon>Lachnospirales</taxon>
        <taxon>Lachnospiraceae</taxon>
        <taxon>Fusibacillus</taxon>
    </lineage>
</organism>
<name>A0AAP4EXP2_9FIRM</name>
<evidence type="ECO:0000313" key="3">
    <source>
        <dbReference type="EMBL" id="MDI9242739.1"/>
    </source>
</evidence>
<comment type="caution">
    <text evidence="3">The sequence shown here is derived from an EMBL/GenBank/DDBJ whole genome shotgun (WGS) entry which is preliminary data.</text>
</comment>
<feature type="domain" description="DUF6017" evidence="2">
    <location>
        <begin position="198"/>
        <end position="320"/>
    </location>
</feature>
<dbReference type="InterPro" id="IPR010724">
    <property type="entry name" value="RepA_N"/>
</dbReference>
<feature type="domain" description="Replication initiator A N-terminal" evidence="1">
    <location>
        <begin position="15"/>
        <end position="89"/>
    </location>
</feature>
<evidence type="ECO:0000259" key="2">
    <source>
        <dbReference type="Pfam" id="PF19481"/>
    </source>
</evidence>
<protein>
    <submittedName>
        <fullName evidence="3">DUF6017 domain-containing protein</fullName>
    </submittedName>
</protein>
<dbReference type="Pfam" id="PF19481">
    <property type="entry name" value="DUF6017"/>
    <property type="match status" value="1"/>
</dbReference>
<dbReference type="InterPro" id="IPR046059">
    <property type="entry name" value="DUF6017"/>
</dbReference>
<keyword evidence="4" id="KW-1185">Reference proteome</keyword>
<dbReference type="Pfam" id="PF06970">
    <property type="entry name" value="RepA_N"/>
    <property type="match status" value="1"/>
</dbReference>
<evidence type="ECO:0000259" key="1">
    <source>
        <dbReference type="Pfam" id="PF06970"/>
    </source>
</evidence>
<reference evidence="3 4" key="1">
    <citation type="submission" date="2023-05" db="EMBL/GenBank/DDBJ databases">
        <title>[ruminococcus] sp. nov., isolated from a pig farm feces dump.</title>
        <authorList>
            <person name="Chang Y.-H."/>
        </authorList>
    </citation>
    <scope>NUCLEOTIDE SEQUENCE [LARGE SCALE GENOMIC DNA]</scope>
    <source>
        <strain evidence="3 4">YH-rum2234</strain>
    </source>
</reference>
<accession>A0AAP4EXP2</accession>